<evidence type="ECO:0000313" key="2">
    <source>
        <dbReference type="Proteomes" id="UP000270866"/>
    </source>
</evidence>
<dbReference type="Proteomes" id="UP000270866">
    <property type="component" value="Chromosome 4"/>
</dbReference>
<accession>A0A3L6NYV1</accession>
<dbReference type="AlphaFoldDB" id="A0A3L6NYV1"/>
<dbReference type="EMBL" id="MRCU01000002">
    <property type="protein sequence ID" value="RKK25057.1"/>
    <property type="molecule type" value="Genomic_DNA"/>
</dbReference>
<comment type="caution">
    <text evidence="1">The sequence shown here is derived from an EMBL/GenBank/DDBJ whole genome shotgun (WGS) entry which is preliminary data.</text>
</comment>
<protein>
    <submittedName>
        <fullName evidence="1">Uncharacterized protein</fullName>
    </submittedName>
</protein>
<organism evidence="1 2">
    <name type="scientific">Fusarium oxysporum f. sp. cepae</name>
    <dbReference type="NCBI Taxonomy" id="396571"/>
    <lineage>
        <taxon>Eukaryota</taxon>
        <taxon>Fungi</taxon>
        <taxon>Dikarya</taxon>
        <taxon>Ascomycota</taxon>
        <taxon>Pezizomycotina</taxon>
        <taxon>Sordariomycetes</taxon>
        <taxon>Hypocreomycetidae</taxon>
        <taxon>Hypocreales</taxon>
        <taxon>Nectriaceae</taxon>
        <taxon>Fusarium</taxon>
        <taxon>Fusarium oxysporum species complex</taxon>
    </lineage>
</organism>
<name>A0A3L6NYV1_FUSOX</name>
<reference evidence="1 2" key="1">
    <citation type="journal article" date="2018" name="Sci. Rep.">
        <title>Characterisation of pathogen-specific regions and novel effector candidates in Fusarium oxysporum f. sp. cepae.</title>
        <authorList>
            <person name="Armitage A.D."/>
            <person name="Taylor A."/>
            <person name="Sobczyk M.K."/>
            <person name="Baxter L."/>
            <person name="Greenfield B.P."/>
            <person name="Bates H.J."/>
            <person name="Wilson F."/>
            <person name="Jackson A.C."/>
            <person name="Ott S."/>
            <person name="Harrison R.J."/>
            <person name="Clarkson J.P."/>
        </authorList>
    </citation>
    <scope>NUCLEOTIDE SEQUENCE [LARGE SCALE GENOMIC DNA]</scope>
    <source>
        <strain evidence="1 2">FoC_Fus2</strain>
    </source>
</reference>
<proteinExistence type="predicted"/>
<evidence type="ECO:0000313" key="1">
    <source>
        <dbReference type="EMBL" id="RKK25057.1"/>
    </source>
</evidence>
<sequence>MSVPWRLDDLVTWVIDTSPDKRLSFAHIHGPPASAKAIKIPMEIIESPRIRDDHPTFIVQVLPDFKRNAVIRGQNPWSPNLELEPGQPMLKESSPDAISDRILFIIDADPDYSAEYALALAAITTFAASRTTADSGLHIKVATISWECIHQVTRELFESYNGSIFEFSLRRSDPEPTEPVILKTMPSDLLKYATVSPTNDSGPLCLRFRDAMHDAEDLDDWNTMPSQWDPWIRTSNTKGNCSSIPTSLEQPGAKIQMLHMDANSRIAELLPSCHSVSILASPTVRRVIFDRRSHQLLQTFLWVSASEELQQFSWRSRVESYYYPDVLCLDHFKRHRATERRMKIRNEHAEGFMAALLEFTEWPPGIWELMRITQKKDDVFNHGRDRLLFQGITNSEQGQLQLPHRPITREAFYALLPEVNYDWRLAHFLSMHSSPFITMIKAHLAPMLAAGNGPLELLHVRRFDSRTKTAMQECLNQCSLVCGAGAWVRRSTLWAAKGLAGTIDEQPCPDATTPMAGDSIRVLTVASAWLSGFNLVLNRVLRENNVEVEELATIQESVNEQAYNQISRDLLQAYSHQVAFVSKKKLKEGELPKLYDFFTKRPFKPNLNLAVIDWDYLFGQENKVFGVYTHLKRLSDGGTTVCNWTWIPTGVWREVGEEMEKVREKKQTKKENNNVLFAHHQVSLWWNVQFIVKVTLELEVIPKFKTP</sequence>
<gene>
    <name evidence="1" type="ORF">BFJ65_g2973</name>
</gene>